<dbReference type="InterPro" id="IPR051468">
    <property type="entry name" value="Fungal_SecMetab_SDRs"/>
</dbReference>
<reference evidence="4 5" key="1">
    <citation type="submission" date="2023-01" db="EMBL/GenBank/DDBJ databases">
        <title>Analysis of 21 Apiospora genomes using comparative genomics revels a genus with tremendous synthesis potential of carbohydrate active enzymes and secondary metabolites.</title>
        <authorList>
            <person name="Sorensen T."/>
        </authorList>
    </citation>
    <scope>NUCLEOTIDE SEQUENCE [LARGE SCALE GENOMIC DNA]</scope>
    <source>
        <strain evidence="4 5">CBS 33761</strain>
    </source>
</reference>
<organism evidence="4 5">
    <name type="scientific">Apiospora rasikravindrae</name>
    <dbReference type="NCBI Taxonomy" id="990691"/>
    <lineage>
        <taxon>Eukaryota</taxon>
        <taxon>Fungi</taxon>
        <taxon>Dikarya</taxon>
        <taxon>Ascomycota</taxon>
        <taxon>Pezizomycotina</taxon>
        <taxon>Sordariomycetes</taxon>
        <taxon>Xylariomycetidae</taxon>
        <taxon>Amphisphaeriales</taxon>
        <taxon>Apiosporaceae</taxon>
        <taxon>Apiospora</taxon>
    </lineage>
</organism>
<evidence type="ECO:0000256" key="3">
    <source>
        <dbReference type="ARBA" id="ARBA00023002"/>
    </source>
</evidence>
<protein>
    <submittedName>
        <fullName evidence="4">Uncharacterized protein</fullName>
    </submittedName>
</protein>
<dbReference type="Proteomes" id="UP001444661">
    <property type="component" value="Unassembled WGS sequence"/>
</dbReference>
<dbReference type="PANTHER" id="PTHR43544:SF7">
    <property type="entry name" value="NADB-LER2"/>
    <property type="match status" value="1"/>
</dbReference>
<dbReference type="SUPFAM" id="SSF51735">
    <property type="entry name" value="NAD(P)-binding Rossmann-fold domains"/>
    <property type="match status" value="1"/>
</dbReference>
<dbReference type="InterPro" id="IPR036291">
    <property type="entry name" value="NAD(P)-bd_dom_sf"/>
</dbReference>
<evidence type="ECO:0000256" key="2">
    <source>
        <dbReference type="ARBA" id="ARBA00022857"/>
    </source>
</evidence>
<sequence length="257" mass="27517">MSFRPCTVLITGANRGIGRSLAEAYLARPNHTVIASVRNPESTTLKDVKPAAGSRLLIVKIEAKSAGDAAAAVEQVKAAGITALDIVIVVSGMGPPSSWAEVKDIDTTQMAEIFQVNTFAFVRLLRAVCPLLQAAADDDQARPKPPKLLAITSNAAQIVDMAPTIPFKVGAYGASKAALNYLVRRAHFENPWLACWVMNPGFVQTEPGNEAANLMGMDGAPDALEDIVPALMRKVDEETVEETSGHFYNFDGTEMTY</sequence>
<dbReference type="Gene3D" id="3.40.50.720">
    <property type="entry name" value="NAD(P)-binding Rossmann-like Domain"/>
    <property type="match status" value="1"/>
</dbReference>
<dbReference type="PRINTS" id="PR00081">
    <property type="entry name" value="GDHRDH"/>
</dbReference>
<accession>A0ABR1UAA3</accession>
<dbReference type="EMBL" id="JAQQWK010000001">
    <property type="protein sequence ID" value="KAK8055025.1"/>
    <property type="molecule type" value="Genomic_DNA"/>
</dbReference>
<name>A0ABR1UAA3_9PEZI</name>
<gene>
    <name evidence="4" type="ORF">PG993_000252</name>
</gene>
<evidence type="ECO:0000313" key="4">
    <source>
        <dbReference type="EMBL" id="KAK8055025.1"/>
    </source>
</evidence>
<dbReference type="PANTHER" id="PTHR43544">
    <property type="entry name" value="SHORT-CHAIN DEHYDROGENASE/REDUCTASE"/>
    <property type="match status" value="1"/>
</dbReference>
<dbReference type="InterPro" id="IPR002347">
    <property type="entry name" value="SDR_fam"/>
</dbReference>
<keyword evidence="3" id="KW-0560">Oxidoreductase</keyword>
<dbReference type="Pfam" id="PF00106">
    <property type="entry name" value="adh_short"/>
    <property type="match status" value="1"/>
</dbReference>
<keyword evidence="2" id="KW-0521">NADP</keyword>
<evidence type="ECO:0000256" key="1">
    <source>
        <dbReference type="ARBA" id="ARBA00006484"/>
    </source>
</evidence>
<comment type="similarity">
    <text evidence="1">Belongs to the short-chain dehydrogenases/reductases (SDR) family.</text>
</comment>
<proteinExistence type="inferred from homology"/>
<evidence type="ECO:0000313" key="5">
    <source>
        <dbReference type="Proteomes" id="UP001444661"/>
    </source>
</evidence>
<keyword evidence="5" id="KW-1185">Reference proteome</keyword>
<comment type="caution">
    <text evidence="4">The sequence shown here is derived from an EMBL/GenBank/DDBJ whole genome shotgun (WGS) entry which is preliminary data.</text>
</comment>